<name>C2CKB0_9FIRM</name>
<dbReference type="SUPFAM" id="SSF55874">
    <property type="entry name" value="ATPase domain of HSP90 chaperone/DNA topoisomerase II/histidine kinase"/>
    <property type="match status" value="1"/>
</dbReference>
<accession>C2CKB0</accession>
<dbReference type="PANTHER" id="PTHR35526">
    <property type="entry name" value="ANTI-SIGMA-F FACTOR RSBW-RELATED"/>
    <property type="match status" value="1"/>
</dbReference>
<dbReference type="HOGENOM" id="CLU_090336_11_3_9"/>
<keyword evidence="1" id="KW-0808">Transferase</keyword>
<proteinExistence type="predicted"/>
<dbReference type="InterPro" id="IPR003594">
    <property type="entry name" value="HATPase_dom"/>
</dbReference>
<dbReference type="eggNOG" id="COG2172">
    <property type="taxonomic scope" value="Bacteria"/>
</dbReference>
<evidence type="ECO:0000256" key="1">
    <source>
        <dbReference type="ARBA" id="ARBA00022527"/>
    </source>
</evidence>
<dbReference type="InterPro" id="IPR050267">
    <property type="entry name" value="Anti-sigma-factor_SerPK"/>
</dbReference>
<sequence length="125" mass="14252">MDIISCEINTDINSIKKFNNEALEVIKRRFDDKDFVFKLRLILDELIINSYKHGNKKVFDRKINCLVLVDDDYCLVKVKDEGAGINIKNSDDPLAENGRGIMLVSAISDELVVEENVIAALVFYK</sequence>
<gene>
    <name evidence="3" type="ORF">HMPREF0077_1920</name>
</gene>
<keyword evidence="1" id="KW-0723">Serine/threonine-protein kinase</keyword>
<dbReference type="EMBL" id="ACGC01000118">
    <property type="protein sequence ID" value="EEI82041.1"/>
    <property type="molecule type" value="Genomic_DNA"/>
</dbReference>
<reference evidence="3 4" key="1">
    <citation type="submission" date="2009-01" db="EMBL/GenBank/DDBJ databases">
        <authorList>
            <person name="Qin X."/>
            <person name="Bachman B."/>
            <person name="Battles P."/>
            <person name="Bell A."/>
            <person name="Bess C."/>
            <person name="Bickham C."/>
            <person name="Chaboub L."/>
            <person name="Chen D."/>
            <person name="Coyle M."/>
            <person name="Deiros D.R."/>
            <person name="Dinh H."/>
            <person name="Forbes L."/>
            <person name="Fowler G."/>
            <person name="Francisco L."/>
            <person name="Fu Q."/>
            <person name="Gubbala S."/>
            <person name="Hale W."/>
            <person name="Han Y."/>
            <person name="Hemphill L."/>
            <person name="Highlander S.K."/>
            <person name="Hirani K."/>
            <person name="Hogues M."/>
            <person name="Jackson L."/>
            <person name="Jakkamsetti A."/>
            <person name="Javaid M."/>
            <person name="Jiang H."/>
            <person name="Korchina V."/>
            <person name="Kovar C."/>
            <person name="Lara F."/>
            <person name="Lee S."/>
            <person name="Mata R."/>
            <person name="Mathew T."/>
            <person name="Moen C."/>
            <person name="Morales K."/>
            <person name="Munidasa M."/>
            <person name="Nazareth L."/>
            <person name="Ngo R."/>
            <person name="Nguyen L."/>
            <person name="Okwuonu G."/>
            <person name="Ongeri F."/>
            <person name="Patil S."/>
            <person name="Petrosino J."/>
            <person name="Pham C."/>
            <person name="Pham P."/>
            <person name="Pu L.-L."/>
            <person name="Puazo M."/>
            <person name="Raj R."/>
            <person name="Reid J."/>
            <person name="Rouhana J."/>
            <person name="Saada N."/>
            <person name="Shang Y."/>
            <person name="Simmons D."/>
            <person name="Thornton R."/>
            <person name="Warren J."/>
            <person name="Weissenberger G."/>
            <person name="Zhang J."/>
            <person name="Zhang L."/>
            <person name="Zhou C."/>
            <person name="Zhu D."/>
            <person name="Muzny D."/>
            <person name="Worley K."/>
            <person name="Gibbs R."/>
        </authorList>
    </citation>
    <scope>NUCLEOTIDE SEQUENCE [LARGE SCALE GENOMIC DNA]</scope>
    <source>
        <strain evidence="3 4">ATCC 35098</strain>
    </source>
</reference>
<evidence type="ECO:0000259" key="2">
    <source>
        <dbReference type="Pfam" id="PF13581"/>
    </source>
</evidence>
<dbReference type="RefSeq" id="WP_004836811.1">
    <property type="nucleotide sequence ID" value="NZ_GG666296.1"/>
</dbReference>
<dbReference type="Gene3D" id="3.30.565.10">
    <property type="entry name" value="Histidine kinase-like ATPase, C-terminal domain"/>
    <property type="match status" value="1"/>
</dbReference>
<dbReference type="Proteomes" id="UP000003744">
    <property type="component" value="Unassembled WGS sequence"/>
</dbReference>
<feature type="domain" description="Histidine kinase/HSP90-like ATPase" evidence="2">
    <location>
        <begin position="13"/>
        <end position="114"/>
    </location>
</feature>
<keyword evidence="1" id="KW-0418">Kinase</keyword>
<dbReference type="GO" id="GO:0004674">
    <property type="term" value="F:protein serine/threonine kinase activity"/>
    <property type="evidence" value="ECO:0007669"/>
    <property type="project" value="UniProtKB-KW"/>
</dbReference>
<evidence type="ECO:0000313" key="4">
    <source>
        <dbReference type="Proteomes" id="UP000003744"/>
    </source>
</evidence>
<comment type="caution">
    <text evidence="3">The sequence shown here is derived from an EMBL/GenBank/DDBJ whole genome shotgun (WGS) entry which is preliminary data.</text>
</comment>
<dbReference type="InterPro" id="IPR036890">
    <property type="entry name" value="HATPase_C_sf"/>
</dbReference>
<evidence type="ECO:0000313" key="3">
    <source>
        <dbReference type="EMBL" id="EEI82041.1"/>
    </source>
</evidence>
<dbReference type="PANTHER" id="PTHR35526:SF3">
    <property type="entry name" value="ANTI-SIGMA-F FACTOR RSBW"/>
    <property type="match status" value="1"/>
</dbReference>
<dbReference type="CDD" id="cd16936">
    <property type="entry name" value="HATPase_RsbW-like"/>
    <property type="match status" value="1"/>
</dbReference>
<protein>
    <recommendedName>
        <fullName evidence="2">Histidine kinase/HSP90-like ATPase domain-containing protein</fullName>
    </recommendedName>
</protein>
<dbReference type="Pfam" id="PF13581">
    <property type="entry name" value="HATPase_c_2"/>
    <property type="match status" value="1"/>
</dbReference>
<organism evidence="3 4">
    <name type="scientific">Anaerococcus tetradius ATCC 35098</name>
    <dbReference type="NCBI Taxonomy" id="525255"/>
    <lineage>
        <taxon>Bacteria</taxon>
        <taxon>Bacillati</taxon>
        <taxon>Bacillota</taxon>
        <taxon>Tissierellia</taxon>
        <taxon>Tissierellales</taxon>
        <taxon>Peptoniphilaceae</taxon>
        <taxon>Anaerococcus</taxon>
    </lineage>
</organism>
<dbReference type="AlphaFoldDB" id="C2CKB0"/>